<comment type="caution">
    <text evidence="2">The sequence shown here is derived from an EMBL/GenBank/DDBJ whole genome shotgun (WGS) entry which is preliminary data.</text>
</comment>
<name>A0ABW7XJQ9_9MICO</name>
<dbReference type="EMBL" id="JBIRYI010000007">
    <property type="protein sequence ID" value="MFI2487768.1"/>
    <property type="molecule type" value="Genomic_DNA"/>
</dbReference>
<accession>A0ABW7XJQ9</accession>
<evidence type="ECO:0000313" key="2">
    <source>
        <dbReference type="EMBL" id="MFI2487768.1"/>
    </source>
</evidence>
<organism evidence="2 3">
    <name type="scientific">Promicromonospora kroppenstedtii</name>
    <dbReference type="NCBI Taxonomy" id="440482"/>
    <lineage>
        <taxon>Bacteria</taxon>
        <taxon>Bacillati</taxon>
        <taxon>Actinomycetota</taxon>
        <taxon>Actinomycetes</taxon>
        <taxon>Micrococcales</taxon>
        <taxon>Promicromonosporaceae</taxon>
        <taxon>Promicromonospora</taxon>
    </lineage>
</organism>
<protein>
    <submittedName>
        <fullName evidence="2">Uncharacterized protein</fullName>
    </submittedName>
</protein>
<feature type="region of interest" description="Disordered" evidence="1">
    <location>
        <begin position="26"/>
        <end position="74"/>
    </location>
</feature>
<evidence type="ECO:0000256" key="1">
    <source>
        <dbReference type="SAM" id="MobiDB-lite"/>
    </source>
</evidence>
<dbReference type="RefSeq" id="WP_397404758.1">
    <property type="nucleotide sequence ID" value="NZ_JBIRYI010000007.1"/>
</dbReference>
<keyword evidence="3" id="KW-1185">Reference proteome</keyword>
<proteinExistence type="predicted"/>
<feature type="compositionally biased region" description="Basic and acidic residues" evidence="1">
    <location>
        <begin position="33"/>
        <end position="66"/>
    </location>
</feature>
<gene>
    <name evidence="2" type="ORF">ACH47X_12695</name>
</gene>
<sequence>MSAFAPTALPQVYSFLTPRTVATAAGRQPVAPARERGSRRDEALRREAERAARERVQAERARDNAAARHPLALR</sequence>
<dbReference type="Proteomes" id="UP001611580">
    <property type="component" value="Unassembled WGS sequence"/>
</dbReference>
<reference evidence="2 3" key="1">
    <citation type="submission" date="2024-10" db="EMBL/GenBank/DDBJ databases">
        <title>The Natural Products Discovery Center: Release of the First 8490 Sequenced Strains for Exploring Actinobacteria Biosynthetic Diversity.</title>
        <authorList>
            <person name="Kalkreuter E."/>
            <person name="Kautsar S.A."/>
            <person name="Yang D."/>
            <person name="Bader C.D."/>
            <person name="Teijaro C.N."/>
            <person name="Fluegel L."/>
            <person name="Davis C.M."/>
            <person name="Simpson J.R."/>
            <person name="Lauterbach L."/>
            <person name="Steele A.D."/>
            <person name="Gui C."/>
            <person name="Meng S."/>
            <person name="Li G."/>
            <person name="Viehrig K."/>
            <person name="Ye F."/>
            <person name="Su P."/>
            <person name="Kiefer A.F."/>
            <person name="Nichols A."/>
            <person name="Cepeda A.J."/>
            <person name="Yan W."/>
            <person name="Fan B."/>
            <person name="Jiang Y."/>
            <person name="Adhikari A."/>
            <person name="Zheng C.-J."/>
            <person name="Schuster L."/>
            <person name="Cowan T.M."/>
            <person name="Smanski M.J."/>
            <person name="Chevrette M.G."/>
            <person name="De Carvalho L.P.S."/>
            <person name="Shen B."/>
        </authorList>
    </citation>
    <scope>NUCLEOTIDE SEQUENCE [LARGE SCALE GENOMIC DNA]</scope>
    <source>
        <strain evidence="2 3">NPDC019481</strain>
    </source>
</reference>
<evidence type="ECO:0000313" key="3">
    <source>
        <dbReference type="Proteomes" id="UP001611580"/>
    </source>
</evidence>